<dbReference type="SUPFAM" id="SSF53649">
    <property type="entry name" value="Alkaline phosphatase-like"/>
    <property type="match status" value="1"/>
</dbReference>
<proteinExistence type="predicted"/>
<dbReference type="InterPro" id="IPR009688">
    <property type="entry name" value="FAM210A/B-like_dom"/>
</dbReference>
<evidence type="ECO:0000313" key="3">
    <source>
        <dbReference type="EMBL" id="CAB3367464.1"/>
    </source>
</evidence>
<evidence type="ECO:0000313" key="4">
    <source>
        <dbReference type="Proteomes" id="UP000494165"/>
    </source>
</evidence>
<keyword evidence="1" id="KW-0472">Membrane</keyword>
<feature type="transmembrane region" description="Helical" evidence="1">
    <location>
        <begin position="875"/>
        <end position="893"/>
    </location>
</feature>
<feature type="domain" description="DUF1279" evidence="2">
    <location>
        <begin position="805"/>
        <end position="888"/>
    </location>
</feature>
<dbReference type="AlphaFoldDB" id="A0A8S1CQC3"/>
<feature type="transmembrane region" description="Helical" evidence="1">
    <location>
        <begin position="849"/>
        <end position="869"/>
    </location>
</feature>
<evidence type="ECO:0000259" key="2">
    <source>
        <dbReference type="Pfam" id="PF06916"/>
    </source>
</evidence>
<name>A0A8S1CQC3_9INSE</name>
<feature type="transmembrane region" description="Helical" evidence="1">
    <location>
        <begin position="813"/>
        <end position="837"/>
    </location>
</feature>
<dbReference type="PANTHER" id="PTHR10974:SF1">
    <property type="entry name" value="FI08016P-RELATED"/>
    <property type="match status" value="1"/>
</dbReference>
<dbReference type="OrthoDB" id="426386at2759"/>
<dbReference type="InterPro" id="IPR017850">
    <property type="entry name" value="Alkaline_phosphatase_core_sf"/>
</dbReference>
<dbReference type="CDD" id="cd16021">
    <property type="entry name" value="ALP_like"/>
    <property type="match status" value="1"/>
</dbReference>
<accession>A0A8S1CQC3</accession>
<keyword evidence="4" id="KW-1185">Reference proteome</keyword>
<gene>
    <name evidence="3" type="ORF">CLODIP_2_CD00295</name>
</gene>
<keyword evidence="1" id="KW-1133">Transmembrane helix</keyword>
<dbReference type="Pfam" id="PF06916">
    <property type="entry name" value="FAM210A-B_dom"/>
    <property type="match status" value="1"/>
</dbReference>
<dbReference type="EMBL" id="CADEPI010000030">
    <property type="protein sequence ID" value="CAB3367464.1"/>
    <property type="molecule type" value="Genomic_DNA"/>
</dbReference>
<dbReference type="PANTHER" id="PTHR10974">
    <property type="entry name" value="FI08016P-RELATED"/>
    <property type="match status" value="1"/>
</dbReference>
<sequence length="900" mass="100788">MVRAACCHFGRMLRNLIRTRFIKSTFVAGTIIIFIVALCRSRVNIRLEDGIEKEQQTVNYTNAVCALPRYDPFDPSIQQYITGWSRIDCGTPQPALTFLDKNGLLHVDRTTAAGKHIYCYFHEIIRGENDDNKFELGPPQIIFDPESLPYEYNIVTCEQVFTGDVIYVTGYTQIRKVPEVIAKKSKKASKNGRVNVLIFAFDSMSRLNFIRQLPKTSKFIEERVKGVVMNGLTKVGDNTFPNMLALLSGFTAQRYSSDKALSPFWLDKSGYFDHLPTLWKNFSQNGYVTMFTEDHPKITAFNYLVHGFKEPPTDYYTRPFWLAMEDLDDDMSKDSRCYGLRPKFEFLFNYSREFTAKMQEEGHAFFSLTFLSQLSHDEINSIKIIDDNIVALFEALEAQKVFENSVVLVMGDHGNRFDQIRRTAIGRVEERMPYLAVTLPPSLERFRNGLQANADVLTSWHDVREMLLDLAVDNLGVESKVTRHGLKGQSLLRPIPNDRTCLEIGIPREYCVCWVEQELSPLNSQLKKSAEILVNKINQIIEEKDKKGLCARLQLTKVHGGQKLLPSAAVGGRDGPSDVTRIMISVSPSNALLEGTLETDANGTRILGNVNRLNKYGMFSSLPCSRVGGCDKMMRQVASLGLRQVLRASGQSSISRVVGPSRLVPNNSSFVSFMGFSSKSNSEQEPLEVPTNIEKSDAAHKAVFHLHQGQDVHPTYQSNPPMQLGGQGLASDSTYDCNKTVSLHSVMQSNVPHPFSAPGKAPSHLNMPGTQEGQQNKYIAQEVQQLHSNNPEEKAETAELSKKDRLKKAVKEYGATLIVFHVTMSLASLGVCYTAVSSGFDLTALVQKIGFEISTPSIASAGTFVVAYAVHKVFAPVRISITLAAVPFLVKYFRMRRKVK</sequence>
<dbReference type="Pfam" id="PF02995">
    <property type="entry name" value="DUF229"/>
    <property type="match status" value="1"/>
</dbReference>
<reference evidence="3 4" key="1">
    <citation type="submission" date="2020-04" db="EMBL/GenBank/DDBJ databases">
        <authorList>
            <person name="Alioto T."/>
            <person name="Alioto T."/>
            <person name="Gomez Garrido J."/>
        </authorList>
    </citation>
    <scope>NUCLEOTIDE SEQUENCE [LARGE SCALE GENOMIC DNA]</scope>
</reference>
<protein>
    <recommendedName>
        <fullName evidence="2">DUF1279 domain-containing protein</fullName>
    </recommendedName>
</protein>
<feature type="transmembrane region" description="Helical" evidence="1">
    <location>
        <begin position="21"/>
        <end position="38"/>
    </location>
</feature>
<dbReference type="GO" id="GO:0005615">
    <property type="term" value="C:extracellular space"/>
    <property type="evidence" value="ECO:0007669"/>
    <property type="project" value="TreeGrafter"/>
</dbReference>
<dbReference type="Proteomes" id="UP000494165">
    <property type="component" value="Unassembled WGS sequence"/>
</dbReference>
<dbReference type="InterPro" id="IPR004245">
    <property type="entry name" value="DUF229"/>
</dbReference>
<evidence type="ECO:0000256" key="1">
    <source>
        <dbReference type="SAM" id="Phobius"/>
    </source>
</evidence>
<comment type="caution">
    <text evidence="3">The sequence shown here is derived from an EMBL/GenBank/DDBJ whole genome shotgun (WGS) entry which is preliminary data.</text>
</comment>
<dbReference type="FunFam" id="3.40.720.10:FF:000017">
    <property type="entry name" value="Predicted protein"/>
    <property type="match status" value="1"/>
</dbReference>
<dbReference type="Gene3D" id="3.40.720.10">
    <property type="entry name" value="Alkaline Phosphatase, subunit A"/>
    <property type="match status" value="1"/>
</dbReference>
<keyword evidence="1" id="KW-0812">Transmembrane</keyword>
<organism evidence="3 4">
    <name type="scientific">Cloeon dipterum</name>
    <dbReference type="NCBI Taxonomy" id="197152"/>
    <lineage>
        <taxon>Eukaryota</taxon>
        <taxon>Metazoa</taxon>
        <taxon>Ecdysozoa</taxon>
        <taxon>Arthropoda</taxon>
        <taxon>Hexapoda</taxon>
        <taxon>Insecta</taxon>
        <taxon>Pterygota</taxon>
        <taxon>Palaeoptera</taxon>
        <taxon>Ephemeroptera</taxon>
        <taxon>Pisciforma</taxon>
        <taxon>Baetidae</taxon>
        <taxon>Cloeon</taxon>
    </lineage>
</organism>